<reference evidence="2" key="1">
    <citation type="submission" date="2023-03" db="EMBL/GenBank/DDBJ databases">
        <title>Massive genome expansion in bonnet fungi (Mycena s.s.) driven by repeated elements and novel gene families across ecological guilds.</title>
        <authorList>
            <consortium name="Lawrence Berkeley National Laboratory"/>
            <person name="Harder C.B."/>
            <person name="Miyauchi S."/>
            <person name="Viragh M."/>
            <person name="Kuo A."/>
            <person name="Thoen E."/>
            <person name="Andreopoulos B."/>
            <person name="Lu D."/>
            <person name="Skrede I."/>
            <person name="Drula E."/>
            <person name="Henrissat B."/>
            <person name="Morin E."/>
            <person name="Kohler A."/>
            <person name="Barry K."/>
            <person name="LaButti K."/>
            <person name="Morin E."/>
            <person name="Salamov A."/>
            <person name="Lipzen A."/>
            <person name="Mereny Z."/>
            <person name="Hegedus B."/>
            <person name="Baldrian P."/>
            <person name="Stursova M."/>
            <person name="Weitz H."/>
            <person name="Taylor A."/>
            <person name="Grigoriev I.V."/>
            <person name="Nagy L.G."/>
            <person name="Martin F."/>
            <person name="Kauserud H."/>
        </authorList>
    </citation>
    <scope>NUCLEOTIDE SEQUENCE</scope>
    <source>
        <strain evidence="2">CBHHK182m</strain>
    </source>
</reference>
<gene>
    <name evidence="2" type="ORF">B0H16DRAFT_1451508</name>
</gene>
<dbReference type="AlphaFoldDB" id="A0AAD7NRS4"/>
<dbReference type="EMBL" id="JARKIB010000014">
    <property type="protein sequence ID" value="KAJ7772431.1"/>
    <property type="molecule type" value="Genomic_DNA"/>
</dbReference>
<accession>A0AAD7NRS4</accession>
<feature type="region of interest" description="Disordered" evidence="1">
    <location>
        <begin position="1"/>
        <end position="26"/>
    </location>
</feature>
<evidence type="ECO:0000313" key="3">
    <source>
        <dbReference type="Proteomes" id="UP001215598"/>
    </source>
</evidence>
<evidence type="ECO:0000313" key="2">
    <source>
        <dbReference type="EMBL" id="KAJ7772431.1"/>
    </source>
</evidence>
<sequence length="360" mass="40559">MGWTGNQDGDFEMGETGGRKIPGGSELANMKKHYSREGKRLKSPMGEQKWYKHFDSNLQPFGSHYVSIGKRRRDTGDMIQHLHSVHGYKLIQCTKHCTADAACDFERCLENHHDATCFILPKKFYFYTDASGLADERVQPAKHREAMPSATLVEYRAKDVRERWFADLAERTGFKYFGPKILQKRKDRCKIPHRVSTVAGLPPTEPTVGRDFEMRRCILAVKALLPQFHPIDIEMLVGSKLTVEQLSRMPKNRMSACKFTFTVALHKQFVSALTKWLASELLRECVDMLSTDFGGVVLGDLAAKMIATDVSVYELVDYTAADVAEWGLVVEEPVWALMCTAISSWIEARATAANADATLA</sequence>
<keyword evidence="3" id="KW-1185">Reference proteome</keyword>
<dbReference type="Proteomes" id="UP001215598">
    <property type="component" value="Unassembled WGS sequence"/>
</dbReference>
<proteinExistence type="predicted"/>
<comment type="caution">
    <text evidence="2">The sequence shown here is derived from an EMBL/GenBank/DDBJ whole genome shotgun (WGS) entry which is preliminary data.</text>
</comment>
<name>A0AAD7NRS4_9AGAR</name>
<evidence type="ECO:0000256" key="1">
    <source>
        <dbReference type="SAM" id="MobiDB-lite"/>
    </source>
</evidence>
<organism evidence="2 3">
    <name type="scientific">Mycena metata</name>
    <dbReference type="NCBI Taxonomy" id="1033252"/>
    <lineage>
        <taxon>Eukaryota</taxon>
        <taxon>Fungi</taxon>
        <taxon>Dikarya</taxon>
        <taxon>Basidiomycota</taxon>
        <taxon>Agaricomycotina</taxon>
        <taxon>Agaricomycetes</taxon>
        <taxon>Agaricomycetidae</taxon>
        <taxon>Agaricales</taxon>
        <taxon>Marasmiineae</taxon>
        <taxon>Mycenaceae</taxon>
        <taxon>Mycena</taxon>
    </lineage>
</organism>
<protein>
    <submittedName>
        <fullName evidence="2">Uncharacterized protein</fullName>
    </submittedName>
</protein>